<organism evidence="1 2">
    <name type="scientific">Ceratopteris richardii</name>
    <name type="common">Triangle waterfern</name>
    <dbReference type="NCBI Taxonomy" id="49495"/>
    <lineage>
        <taxon>Eukaryota</taxon>
        <taxon>Viridiplantae</taxon>
        <taxon>Streptophyta</taxon>
        <taxon>Embryophyta</taxon>
        <taxon>Tracheophyta</taxon>
        <taxon>Polypodiopsida</taxon>
        <taxon>Polypodiidae</taxon>
        <taxon>Polypodiales</taxon>
        <taxon>Pteridineae</taxon>
        <taxon>Pteridaceae</taxon>
        <taxon>Parkerioideae</taxon>
        <taxon>Ceratopteris</taxon>
    </lineage>
</organism>
<comment type="caution">
    <text evidence="1">The sequence shown here is derived from an EMBL/GenBank/DDBJ whole genome shotgun (WGS) entry which is preliminary data.</text>
</comment>
<accession>A0A8T2TL58</accession>
<dbReference type="Proteomes" id="UP000825935">
    <property type="component" value="Chromosome 12"/>
</dbReference>
<protein>
    <recommendedName>
        <fullName evidence="3">TITAN-like protein</fullName>
    </recommendedName>
</protein>
<evidence type="ECO:0000313" key="2">
    <source>
        <dbReference type="Proteomes" id="UP000825935"/>
    </source>
</evidence>
<dbReference type="EMBL" id="CM035417">
    <property type="protein sequence ID" value="KAH7423218.1"/>
    <property type="molecule type" value="Genomic_DNA"/>
</dbReference>
<evidence type="ECO:0008006" key="3">
    <source>
        <dbReference type="Google" id="ProtNLM"/>
    </source>
</evidence>
<name>A0A8T2TL58_CERRI</name>
<dbReference type="InterPro" id="IPR028015">
    <property type="entry name" value="CCDC84-like"/>
</dbReference>
<keyword evidence="2" id="KW-1185">Reference proteome</keyword>
<reference evidence="1" key="1">
    <citation type="submission" date="2021-08" db="EMBL/GenBank/DDBJ databases">
        <title>WGS assembly of Ceratopteris richardii.</title>
        <authorList>
            <person name="Marchant D.B."/>
            <person name="Chen G."/>
            <person name="Jenkins J."/>
            <person name="Shu S."/>
            <person name="Leebens-Mack J."/>
            <person name="Grimwood J."/>
            <person name="Schmutz J."/>
            <person name="Soltis P."/>
            <person name="Soltis D."/>
            <person name="Chen Z.-H."/>
        </authorList>
    </citation>
    <scope>NUCLEOTIDE SEQUENCE</scope>
    <source>
        <strain evidence="1">Whitten #5841</strain>
        <tissue evidence="1">Leaf</tissue>
    </source>
</reference>
<dbReference type="PANTHER" id="PTHR31198">
    <property type="entry name" value="COILED-COIL DOMAIN-CONTAINING PROTEIN 84"/>
    <property type="match status" value="1"/>
</dbReference>
<gene>
    <name evidence="1" type="ORF">KP509_12G044500</name>
</gene>
<dbReference type="PANTHER" id="PTHR31198:SF1">
    <property type="entry name" value="CENTROSOMAL AT-AC SPLICING FACTOR"/>
    <property type="match status" value="1"/>
</dbReference>
<dbReference type="OMA" id="MIQDEYT"/>
<dbReference type="AlphaFoldDB" id="A0A8T2TL58"/>
<dbReference type="OrthoDB" id="1892805at2759"/>
<evidence type="ECO:0000313" key="1">
    <source>
        <dbReference type="EMBL" id="KAH7423218.1"/>
    </source>
</evidence>
<proteinExistence type="predicted"/>
<dbReference type="Pfam" id="PF14968">
    <property type="entry name" value="CCDC84"/>
    <property type="match status" value="1"/>
</dbReference>
<sequence length="392" mass="43744">MPDKQFEYCTVCRLNHNRGKGHKFSAKHQQRLESHLSKALSKIRDISFFLSNPALLRHSDRASNSFWCSFCDTTICELDSTFVCSNTIRHLASSSHLDAIKKFWFENGASAEKRHLFVVQSEELAKWEDACKALSTASASMEPSHGAVNNIPSICSSSIATCFEKFSAICHRNMKISDPLPIYKDGSVRCNPIKKRSLVDSGCSTGSSPLHFENHGETISQIGRCNLEQHSGIACTSLPLSGGSEGNVHTCAHPPWLQVDERQITDAYPALDNLNAAPLYRKGNRSKKPLNPKRVGAAWAEKRRSEMAREAAGEKLQKGSENDKAWLPNFGGVWQSGSRRETRKEFESERWLDIERLKSDKVKALQPYISKKQRLKEGAVGIATSTEPHNSN</sequence>